<dbReference type="InterPro" id="IPR008979">
    <property type="entry name" value="Galactose-bd-like_sf"/>
</dbReference>
<dbReference type="AlphaFoldDB" id="A0A934RY54"/>
<feature type="domain" description="Glycoside hydrolase family 2 catalytic" evidence="7">
    <location>
        <begin position="325"/>
        <end position="476"/>
    </location>
</feature>
<feature type="domain" description="Glycosyl hydrolases family 2 sugar binding" evidence="8">
    <location>
        <begin position="86"/>
        <end position="183"/>
    </location>
</feature>
<dbReference type="GO" id="GO:0005990">
    <property type="term" value="P:lactose catabolic process"/>
    <property type="evidence" value="ECO:0007669"/>
    <property type="project" value="TreeGrafter"/>
</dbReference>
<accession>A0A934RY54</accession>
<dbReference type="Proteomes" id="UP000617628">
    <property type="component" value="Unassembled WGS sequence"/>
</dbReference>
<name>A0A934RY54_9BACT</name>
<feature type="domain" description="Glycoside hydrolase family 2 immunoglobulin-like beta-sandwich" evidence="6">
    <location>
        <begin position="223"/>
        <end position="323"/>
    </location>
</feature>
<keyword evidence="10" id="KW-1185">Reference proteome</keyword>
<proteinExistence type="inferred from homology"/>
<comment type="similarity">
    <text evidence="2">Belongs to the glycosyl hydrolase 2 family.</text>
</comment>
<dbReference type="PANTHER" id="PTHR46323:SF2">
    <property type="entry name" value="BETA-GALACTOSIDASE"/>
    <property type="match status" value="1"/>
</dbReference>
<dbReference type="EMBL" id="JAENIL010000034">
    <property type="protein sequence ID" value="MBK1878726.1"/>
    <property type="molecule type" value="Genomic_DNA"/>
</dbReference>
<evidence type="ECO:0000259" key="8">
    <source>
        <dbReference type="Pfam" id="PF02837"/>
    </source>
</evidence>
<dbReference type="Pfam" id="PF00703">
    <property type="entry name" value="Glyco_hydro_2"/>
    <property type="match status" value="1"/>
</dbReference>
<dbReference type="Gene3D" id="2.60.120.260">
    <property type="entry name" value="Galactose-binding domain-like"/>
    <property type="match status" value="1"/>
</dbReference>
<gene>
    <name evidence="9" type="ORF">JIN87_17730</name>
</gene>
<dbReference type="GO" id="GO:0004565">
    <property type="term" value="F:beta-galactosidase activity"/>
    <property type="evidence" value="ECO:0007669"/>
    <property type="project" value="UniProtKB-EC"/>
</dbReference>
<evidence type="ECO:0000256" key="3">
    <source>
        <dbReference type="ARBA" id="ARBA00012756"/>
    </source>
</evidence>
<organism evidence="9 10">
    <name type="scientific">Pelagicoccus mobilis</name>
    <dbReference type="NCBI Taxonomy" id="415221"/>
    <lineage>
        <taxon>Bacteria</taxon>
        <taxon>Pseudomonadati</taxon>
        <taxon>Verrucomicrobiota</taxon>
        <taxon>Opitutia</taxon>
        <taxon>Puniceicoccales</taxon>
        <taxon>Pelagicoccaceae</taxon>
        <taxon>Pelagicoccus</taxon>
    </lineage>
</organism>
<dbReference type="SUPFAM" id="SSF49303">
    <property type="entry name" value="beta-Galactosidase/glucuronidase domain"/>
    <property type="match status" value="1"/>
</dbReference>
<dbReference type="Gene3D" id="3.20.20.80">
    <property type="entry name" value="Glycosidases"/>
    <property type="match status" value="1"/>
</dbReference>
<dbReference type="InterPro" id="IPR006104">
    <property type="entry name" value="Glyco_hydro_2_N"/>
</dbReference>
<evidence type="ECO:0000259" key="6">
    <source>
        <dbReference type="Pfam" id="PF00703"/>
    </source>
</evidence>
<dbReference type="InterPro" id="IPR036156">
    <property type="entry name" value="Beta-gal/glucu_dom_sf"/>
</dbReference>
<dbReference type="SUPFAM" id="SSF49785">
    <property type="entry name" value="Galactose-binding domain-like"/>
    <property type="match status" value="1"/>
</dbReference>
<keyword evidence="5" id="KW-0326">Glycosidase</keyword>
<dbReference type="RefSeq" id="WP_200356938.1">
    <property type="nucleotide sequence ID" value="NZ_JAENIL010000034.1"/>
</dbReference>
<comment type="catalytic activity">
    <reaction evidence="1">
        <text>Hydrolysis of terminal non-reducing beta-D-galactose residues in beta-D-galactosides.</text>
        <dbReference type="EC" id="3.2.1.23"/>
    </reaction>
</comment>
<dbReference type="GO" id="GO:0009341">
    <property type="term" value="C:beta-galactosidase complex"/>
    <property type="evidence" value="ECO:0007669"/>
    <property type="project" value="TreeGrafter"/>
</dbReference>
<evidence type="ECO:0000313" key="9">
    <source>
        <dbReference type="EMBL" id="MBK1878726.1"/>
    </source>
</evidence>
<evidence type="ECO:0000313" key="10">
    <source>
        <dbReference type="Proteomes" id="UP000617628"/>
    </source>
</evidence>
<dbReference type="InterPro" id="IPR006103">
    <property type="entry name" value="Glyco_hydro_2_cat"/>
</dbReference>
<comment type="caution">
    <text evidence="9">The sequence shown here is derived from an EMBL/GenBank/DDBJ whole genome shotgun (WGS) entry which is preliminary data.</text>
</comment>
<evidence type="ECO:0000256" key="4">
    <source>
        <dbReference type="ARBA" id="ARBA00022801"/>
    </source>
</evidence>
<protein>
    <recommendedName>
        <fullName evidence="3">beta-galactosidase</fullName>
        <ecNumber evidence="3">3.2.1.23</ecNumber>
    </recommendedName>
</protein>
<dbReference type="InterPro" id="IPR017853">
    <property type="entry name" value="GH"/>
</dbReference>
<dbReference type="InterPro" id="IPR050347">
    <property type="entry name" value="Bact_Beta-galactosidase"/>
</dbReference>
<dbReference type="SUPFAM" id="SSF51445">
    <property type="entry name" value="(Trans)glycosidases"/>
    <property type="match status" value="1"/>
</dbReference>
<dbReference type="InterPro" id="IPR006102">
    <property type="entry name" value="Ig-like_GH2"/>
</dbReference>
<evidence type="ECO:0000256" key="5">
    <source>
        <dbReference type="ARBA" id="ARBA00023295"/>
    </source>
</evidence>
<dbReference type="PANTHER" id="PTHR46323">
    <property type="entry name" value="BETA-GALACTOSIDASE"/>
    <property type="match status" value="1"/>
</dbReference>
<evidence type="ECO:0000259" key="7">
    <source>
        <dbReference type="Pfam" id="PF02836"/>
    </source>
</evidence>
<dbReference type="EC" id="3.2.1.23" evidence="3"/>
<keyword evidence="4" id="KW-0378">Hydrolase</keyword>
<sequence>MSAIRRYLVLIVIANCGLLNAVDRIDLSGNWSVALDRKDVGVAEEWFAGALPGGASLMLPGSLQSQGYGDKPSMATEWVGGIRYDEWEKSKYDPYKSDENFKIPFWLQPDRTYMGAAWYQKTVVIPESWAGKRVVLSLERAHWGTQLWLNDAYVGERESLSVAHEYDLSRLVVPGQHTLTLRVDNRILYEVGINAHSVSDHTQTNWNGVIGGIEVWAESPIWIEDLQAYPDLSENELEVVVDLKSIGFEDEKGELYVELVGSGSVLASEVRETKGHVDRLAVSLALPEEVALWDEFNPELYTVRTVYRTSQGKSERSARIGLREIRVEGNRILVNGNQVSLRGTLECAIFPKTGYPSTDVEEWKRIIRICKEHGLNHMRFHSWCPPKAAFEAADELGFYLQVECGAWANQGATIGDGNPVDRWLYDEAERILEAYGNHPSFIMLGYGNEPSGPGRGGDFLKSWISHFRAMDTRRLFTGGAGWPKNLESHYHVTGDDVRDHNWGSGLGSRINSKKPDTLWDFSDGVEAETDHPLVAHETGQWCVYPNFDEIEKYDGLLKAKNFEVFQDLLRNKGLLNQAEAFLQASGKLQVLCYKEDIEASLRTPNLGGFQLLDLHDFPGQGTAPVGVLDPFWDPKGYVTAEEYSRFCGPTVPLARLPSRTYTDSETLRGRVDLYHFGESDLLGEIVTWTLQDQSGRVFREGSFEASDYRRGGVHQVGGFEMELNDLPAPMKYILDVQLRDARVGNDWDLWVYPSNVDTEPKDILVSNSLNPEVQSFLKSGGSVLLSLDPRDVATEVDLGFSPIYWNTAWTERQAPHTLGILCDPDHPALAEFPTEFHSNWQWSDIIRSAAAMQLERLPADVDPIVQVVPDWFEPEMLAIAFEVKVGTGKLLVTSFDLSGDLDGRPVEQQFLKSLFGYMTSGEFEPKASLSWDALWNLVTTP</sequence>
<evidence type="ECO:0000256" key="1">
    <source>
        <dbReference type="ARBA" id="ARBA00001412"/>
    </source>
</evidence>
<evidence type="ECO:0000256" key="2">
    <source>
        <dbReference type="ARBA" id="ARBA00007401"/>
    </source>
</evidence>
<reference evidence="9" key="1">
    <citation type="submission" date="2021-01" db="EMBL/GenBank/DDBJ databases">
        <title>Modified the classification status of verrucomicrobia.</title>
        <authorList>
            <person name="Feng X."/>
        </authorList>
    </citation>
    <scope>NUCLEOTIDE SEQUENCE</scope>
    <source>
        <strain evidence="9">KCTC 13126</strain>
    </source>
</reference>
<dbReference type="Pfam" id="PF02837">
    <property type="entry name" value="Glyco_hydro_2_N"/>
    <property type="match status" value="1"/>
</dbReference>
<dbReference type="Pfam" id="PF02836">
    <property type="entry name" value="Glyco_hydro_2_C"/>
    <property type="match status" value="1"/>
</dbReference>